<feature type="compositionally biased region" description="Acidic residues" evidence="2">
    <location>
        <begin position="433"/>
        <end position="445"/>
    </location>
</feature>
<dbReference type="GO" id="GO:0000981">
    <property type="term" value="F:DNA-binding transcription factor activity, RNA polymerase II-specific"/>
    <property type="evidence" value="ECO:0007669"/>
    <property type="project" value="InterPro"/>
</dbReference>
<feature type="compositionally biased region" description="Polar residues" evidence="2">
    <location>
        <begin position="186"/>
        <end position="196"/>
    </location>
</feature>
<feature type="region of interest" description="Disordered" evidence="2">
    <location>
        <begin position="1"/>
        <end position="46"/>
    </location>
</feature>
<protein>
    <recommendedName>
        <fullName evidence="3">Zn(2)-C6 fungal-type domain-containing protein</fullName>
    </recommendedName>
</protein>
<accession>A0A3M7F2W1</accession>
<dbReference type="VEuPathDB" id="FungiDB:BTJ68_15324"/>
<evidence type="ECO:0000259" key="3">
    <source>
        <dbReference type="PROSITE" id="PS50048"/>
    </source>
</evidence>
<dbReference type="EMBL" id="QWIR01000188">
    <property type="protein sequence ID" value="RMY83188.1"/>
    <property type="molecule type" value="Genomic_DNA"/>
</dbReference>
<feature type="compositionally biased region" description="Polar residues" evidence="2">
    <location>
        <begin position="324"/>
        <end position="342"/>
    </location>
</feature>
<evidence type="ECO:0000313" key="5">
    <source>
        <dbReference type="Proteomes" id="UP000268823"/>
    </source>
</evidence>
<gene>
    <name evidence="4" type="ORF">D0861_07546</name>
</gene>
<dbReference type="CDD" id="cd00067">
    <property type="entry name" value="GAL4"/>
    <property type="match status" value="1"/>
</dbReference>
<dbReference type="Proteomes" id="UP000268823">
    <property type="component" value="Unassembled WGS sequence"/>
</dbReference>
<proteinExistence type="predicted"/>
<feature type="region of interest" description="Disordered" evidence="2">
    <location>
        <begin position="183"/>
        <end position="264"/>
    </location>
</feature>
<sequence>MDVSTMLHNGALDAGGSADGRTHSRPYQDRNHETTQQQPSFPANPYTSNVSRAIRHDNIAATGTAYPRASPTKKDQKHVVFQLIDPEDPRIQARLPMRVMISPHDNTESIITTVKNFYGLYDYGVSFENKEGISIIAAYDNFEQDMTVYVRTVAQPASIKADAVRNSISPQKAPLGAPFEMRASHHSTANSPSRTAARSAGLRSMSPQSELGRRSTSAAPGARARSHRAKSKDNSVLGDADGYSSDENGEGSVTSSRRSKQEQVNAEISVDNIVEGGRRKRAFESSELPLFVPPQVPMTASISSISPQRRSGPGNAASPYGYPHQSTFSYTQPLPSPQNYGSNGHYMPPGATSNGFSGNSQVGRSSVRRSGGSTQRHSGGILPTPDPTVGSVISDEDVALQLMRLGDPTAFSHGRTSTSTVDDALSGKAEAASSDEEDDEQEEEDSRLPAVPRFNDFGPQRKKQRTVHEYSSDVASSDDYEDRRDTSFDDLDSKTGGGMRKPHTTRPKNPTKPRNAAGASMPKPKHHKTTSMSQHSTITKLPMSPSSLPAQSRKGSLASASTINFQHPLGLDEEDLSSKPRCQRCRKSKKGCDRQRPCGRCRDAGIGVEGCISEDEGNGRKGRYGRHMGVPVKRDGEGFPPAAAAGGGGEVLGSSHHHQLQHTQNNSVPANGYFLAPALPDKSKKRKR</sequence>
<comment type="caution">
    <text evidence="4">The sequence shown here is derived from an EMBL/GenBank/DDBJ whole genome shotgun (WGS) entry which is preliminary data.</text>
</comment>
<feature type="compositionally biased region" description="Polar residues" evidence="2">
    <location>
        <begin position="205"/>
        <end position="218"/>
    </location>
</feature>
<reference evidence="4 5" key="1">
    <citation type="journal article" date="2018" name="BMC Genomics">
        <title>Genomic evidence for intraspecific hybridization in a clonal and extremely halotolerant yeast.</title>
        <authorList>
            <person name="Gostincar C."/>
            <person name="Stajich J.E."/>
            <person name="Zupancic J."/>
            <person name="Zalar P."/>
            <person name="Gunde-Cimerman N."/>
        </authorList>
    </citation>
    <scope>NUCLEOTIDE SEQUENCE [LARGE SCALE GENOMIC DNA]</scope>
    <source>
        <strain evidence="4 5">EXF-2788</strain>
    </source>
</reference>
<dbReference type="GO" id="GO:0008270">
    <property type="term" value="F:zinc ion binding"/>
    <property type="evidence" value="ECO:0007669"/>
    <property type="project" value="InterPro"/>
</dbReference>
<dbReference type="SMART" id="SM00066">
    <property type="entry name" value="GAL4"/>
    <property type="match status" value="1"/>
</dbReference>
<dbReference type="InterPro" id="IPR001138">
    <property type="entry name" value="Zn2Cys6_DnaBD"/>
</dbReference>
<feature type="compositionally biased region" description="Polar residues" evidence="2">
    <location>
        <begin position="251"/>
        <end position="264"/>
    </location>
</feature>
<keyword evidence="1" id="KW-0539">Nucleus</keyword>
<evidence type="ECO:0000256" key="1">
    <source>
        <dbReference type="ARBA" id="ARBA00023242"/>
    </source>
</evidence>
<dbReference type="AlphaFoldDB" id="A0A3M7F2W1"/>
<evidence type="ECO:0000256" key="2">
    <source>
        <dbReference type="SAM" id="MobiDB-lite"/>
    </source>
</evidence>
<organism evidence="4 5">
    <name type="scientific">Hortaea werneckii</name>
    <name type="common">Black yeast</name>
    <name type="synonym">Cladosporium werneckii</name>
    <dbReference type="NCBI Taxonomy" id="91943"/>
    <lineage>
        <taxon>Eukaryota</taxon>
        <taxon>Fungi</taxon>
        <taxon>Dikarya</taxon>
        <taxon>Ascomycota</taxon>
        <taxon>Pezizomycotina</taxon>
        <taxon>Dothideomycetes</taxon>
        <taxon>Dothideomycetidae</taxon>
        <taxon>Mycosphaerellales</taxon>
        <taxon>Teratosphaeriaceae</taxon>
        <taxon>Hortaea</taxon>
    </lineage>
</organism>
<feature type="compositionally biased region" description="Basic and acidic residues" evidence="2">
    <location>
        <begin position="481"/>
        <end position="493"/>
    </location>
</feature>
<feature type="compositionally biased region" description="Low complexity" evidence="2">
    <location>
        <begin position="357"/>
        <end position="376"/>
    </location>
</feature>
<dbReference type="OrthoDB" id="4150467at2759"/>
<feature type="compositionally biased region" description="Basic and acidic residues" evidence="2">
    <location>
        <begin position="20"/>
        <end position="33"/>
    </location>
</feature>
<feature type="compositionally biased region" description="Basic and acidic residues" evidence="2">
    <location>
        <begin position="590"/>
        <end position="603"/>
    </location>
</feature>
<feature type="domain" description="Zn(2)-C6 fungal-type" evidence="3">
    <location>
        <begin position="581"/>
        <end position="613"/>
    </location>
</feature>
<feature type="compositionally biased region" description="Polar residues" evidence="2">
    <location>
        <begin position="34"/>
        <end position="46"/>
    </location>
</feature>
<feature type="compositionally biased region" description="Basic residues" evidence="2">
    <location>
        <begin position="500"/>
        <end position="511"/>
    </location>
</feature>
<feature type="region of interest" description="Disordered" evidence="2">
    <location>
        <begin position="303"/>
        <end position="390"/>
    </location>
</feature>
<name>A0A3M7F2W1_HORWE</name>
<feature type="compositionally biased region" description="Polar residues" evidence="2">
    <location>
        <begin position="530"/>
        <end position="565"/>
    </location>
</feature>
<evidence type="ECO:0000313" key="4">
    <source>
        <dbReference type="EMBL" id="RMY83188.1"/>
    </source>
</evidence>
<feature type="region of interest" description="Disordered" evidence="2">
    <location>
        <begin position="408"/>
        <end position="688"/>
    </location>
</feature>
<dbReference type="PROSITE" id="PS50048">
    <property type="entry name" value="ZN2_CY6_FUNGAL_2"/>
    <property type="match status" value="1"/>
</dbReference>